<evidence type="ECO:0000256" key="3">
    <source>
        <dbReference type="SAM" id="Coils"/>
    </source>
</evidence>
<proteinExistence type="predicted"/>
<feature type="domain" description="C1q" evidence="4">
    <location>
        <begin position="268"/>
        <end position="405"/>
    </location>
</feature>
<comment type="subcellular location">
    <subcellularLocation>
        <location evidence="1">Secreted</location>
    </subcellularLocation>
</comment>
<dbReference type="InterPro" id="IPR050392">
    <property type="entry name" value="Collagen/C1q_domain"/>
</dbReference>
<dbReference type="PANTHER" id="PTHR15427">
    <property type="entry name" value="EMILIN ELASTIN MICROFIBRIL INTERFACE-LOCATED PROTEIN ELASTIN MICROFIBRIL INTERFACER"/>
    <property type="match status" value="1"/>
</dbReference>
<sequence length="1005" mass="111736">MKGPFRKELSALQDTNRQDLQALKDGRLSLLQEVTSMKEKNALLCQDVTSLGEASSKLCLDLSEMEEGTLRLRQDMTSIQEEWQARDKVLKTVENDLHLMCKDVTGLQGDNSKLFQSVEKIENDSYRLGQELESAKKESSQLRQDLDQADHNHSQLREDLQRCLTEMTDLRQDQGSCLTQMMDFRQDLEQCLKDFRQDLRSCHINIVDTRKTLSSLENDLKSTDAVIKNFEFLFKTLIPDFQKSISSLKKGERTQKGQIRHLYKLIKQAGEVIAFHAVVDTERVIRKGQTLVVDHVITIIGGAYDNECGVFTAPVCGTYVFLVTTSSLQGLVRLDLVLEGTRIAHSFALADSRTTCHAVVSLTAGQRVWLMSLEADVTTFDSGVDDKRIEDTVTTVICPVCRNVSTASSPGFTDFQRNVCEKKSNSQMSTVACDLCEEGRETIVHCSQCLENICQQCRPLHDRYNKSHSVTSPSGQPSFRDEVQDRAEKQASIVTAILARLEQEERQLEKQGVALEDDINARCSVGLLEMVKARDKCLSDLKVIVRGHQLRLLEEKTALAARYENLQRIVSSARDSSVPLQTLQAGLLEDEAVHDLQRRLGSATHTQYVVYTKNEDISPHNIVQDFMGSVVSPQNDNSTKNTCFVDGAVGPDESCSSDGTQICPPLSAEGAITESMKNANNMDNKVGTLINKVDSLIAQMDDMKNENKDLQSKLLSLQNLMFQQNKDYRAVRDKHTKLQQEVTSVKESNSALYHDMSSLREQISELLNNGKKQDDNFSELHEDCATSQAKLIVLEQEVGELLQNKGQTMALSQLEKDVKLSKEGLNTLQRELSVLKSSHGQISSLQSSTTLIKNEQASLAGKLEQLTAHIKKAEKVVAFHAVVNKKFTLSSDQVIIADHVITNNGAAYNKTTGIFTAPVAGIYTFLATACSTEEIARVDVIIDDCRVAHTHAAAGSRATCHAIVELKSGQKVCMKTYDSKSITFDAGWTTSFSGTLLKVNDLSTP</sequence>
<reference evidence="5 6" key="1">
    <citation type="submission" date="2018-04" db="EMBL/GenBank/DDBJ databases">
        <title>The genome of golden apple snail Pomacea canaliculata provides insight into stress tolerance and invasive adaptation.</title>
        <authorList>
            <person name="Liu C."/>
            <person name="Liu B."/>
            <person name="Ren Y."/>
            <person name="Zhang Y."/>
            <person name="Wang H."/>
            <person name="Li S."/>
            <person name="Jiang F."/>
            <person name="Yin L."/>
            <person name="Zhang G."/>
            <person name="Qian W."/>
            <person name="Fan W."/>
        </authorList>
    </citation>
    <scope>NUCLEOTIDE SEQUENCE [LARGE SCALE GENOMIC DNA]</scope>
    <source>
        <strain evidence="5">SZHN2017</strain>
        <tissue evidence="5">Muscle</tissue>
    </source>
</reference>
<dbReference type="AlphaFoldDB" id="A0A2T7PLP2"/>
<dbReference type="EMBL" id="PZQS01000003">
    <property type="protein sequence ID" value="PVD34339.1"/>
    <property type="molecule type" value="Genomic_DNA"/>
</dbReference>
<evidence type="ECO:0000256" key="2">
    <source>
        <dbReference type="ARBA" id="ARBA00022525"/>
    </source>
</evidence>
<evidence type="ECO:0000256" key="1">
    <source>
        <dbReference type="ARBA" id="ARBA00004613"/>
    </source>
</evidence>
<feature type="coiled-coil region" evidence="3">
    <location>
        <begin position="484"/>
        <end position="518"/>
    </location>
</feature>
<keyword evidence="2" id="KW-0964">Secreted</keyword>
<feature type="coiled-coil region" evidence="3">
    <location>
        <begin position="686"/>
        <end position="720"/>
    </location>
</feature>
<dbReference type="GO" id="GO:0005576">
    <property type="term" value="C:extracellular region"/>
    <property type="evidence" value="ECO:0007669"/>
    <property type="project" value="UniProtKB-SubCell"/>
</dbReference>
<dbReference type="Gene3D" id="2.60.120.40">
    <property type="match status" value="2"/>
</dbReference>
<dbReference type="InterPro" id="IPR001073">
    <property type="entry name" value="C1q_dom"/>
</dbReference>
<name>A0A2T7PLP2_POMCA</name>
<dbReference type="OrthoDB" id="6052459at2759"/>
<keyword evidence="3" id="KW-0175">Coiled coil</keyword>
<protein>
    <recommendedName>
        <fullName evidence="4">C1q domain-containing protein</fullName>
    </recommendedName>
</protein>
<organism evidence="5 6">
    <name type="scientific">Pomacea canaliculata</name>
    <name type="common">Golden apple snail</name>
    <dbReference type="NCBI Taxonomy" id="400727"/>
    <lineage>
        <taxon>Eukaryota</taxon>
        <taxon>Metazoa</taxon>
        <taxon>Spiralia</taxon>
        <taxon>Lophotrochozoa</taxon>
        <taxon>Mollusca</taxon>
        <taxon>Gastropoda</taxon>
        <taxon>Caenogastropoda</taxon>
        <taxon>Architaenioglossa</taxon>
        <taxon>Ampullarioidea</taxon>
        <taxon>Ampullariidae</taxon>
        <taxon>Pomacea</taxon>
    </lineage>
</organism>
<dbReference type="PANTHER" id="PTHR15427:SF50">
    <property type="entry name" value="COMPLEMENT C1Q TUMOR NECROSIS FACTOR-RELATED PROTEIN 2-LIKE"/>
    <property type="match status" value="1"/>
</dbReference>
<comment type="caution">
    <text evidence="5">The sequence shown here is derived from an EMBL/GenBank/DDBJ whole genome shotgun (WGS) entry which is preliminary data.</text>
</comment>
<accession>A0A2T7PLP2</accession>
<evidence type="ECO:0000313" key="5">
    <source>
        <dbReference type="EMBL" id="PVD34339.1"/>
    </source>
</evidence>
<keyword evidence="6" id="KW-1185">Reference proteome</keyword>
<feature type="coiled-coil region" evidence="3">
    <location>
        <begin position="118"/>
        <end position="173"/>
    </location>
</feature>
<dbReference type="Pfam" id="PF00386">
    <property type="entry name" value="C1q"/>
    <property type="match status" value="2"/>
</dbReference>
<dbReference type="SMART" id="SM00110">
    <property type="entry name" value="C1Q"/>
    <property type="match status" value="2"/>
</dbReference>
<dbReference type="InterPro" id="IPR008983">
    <property type="entry name" value="Tumour_necrosis_fac-like_dom"/>
</dbReference>
<evidence type="ECO:0000259" key="4">
    <source>
        <dbReference type="PROSITE" id="PS50871"/>
    </source>
</evidence>
<dbReference type="Proteomes" id="UP000245119">
    <property type="component" value="Linkage Group LG3"/>
</dbReference>
<gene>
    <name evidence="5" type="ORF">C0Q70_05610</name>
</gene>
<feature type="domain" description="C1q" evidence="4">
    <location>
        <begin position="872"/>
        <end position="1003"/>
    </location>
</feature>
<dbReference type="PROSITE" id="PS50871">
    <property type="entry name" value="C1Q"/>
    <property type="match status" value="2"/>
</dbReference>
<evidence type="ECO:0000313" key="6">
    <source>
        <dbReference type="Proteomes" id="UP000245119"/>
    </source>
</evidence>
<dbReference type="SUPFAM" id="SSF49842">
    <property type="entry name" value="TNF-like"/>
    <property type="match status" value="2"/>
</dbReference>
<dbReference type="Gene3D" id="1.10.287.1490">
    <property type="match status" value="2"/>
</dbReference>